<dbReference type="EMBL" id="MHRM01000012">
    <property type="protein sequence ID" value="OHA24131.1"/>
    <property type="molecule type" value="Genomic_DNA"/>
</dbReference>
<accession>A0A1G2MM75</accession>
<protein>
    <submittedName>
        <fullName evidence="2">Uncharacterized protein</fullName>
    </submittedName>
</protein>
<evidence type="ECO:0000313" key="2">
    <source>
        <dbReference type="EMBL" id="OHA24131.1"/>
    </source>
</evidence>
<proteinExistence type="predicted"/>
<organism evidence="2 3">
    <name type="scientific">Candidatus Taylorbacteria bacterium RIFCSPHIGHO2_02_FULL_44_12</name>
    <dbReference type="NCBI Taxonomy" id="1802308"/>
    <lineage>
        <taxon>Bacteria</taxon>
        <taxon>Candidatus Tayloriibacteriota</taxon>
    </lineage>
</organism>
<reference evidence="2 3" key="1">
    <citation type="journal article" date="2016" name="Nat. Commun.">
        <title>Thousands of microbial genomes shed light on interconnected biogeochemical processes in an aquifer system.</title>
        <authorList>
            <person name="Anantharaman K."/>
            <person name="Brown C.T."/>
            <person name="Hug L.A."/>
            <person name="Sharon I."/>
            <person name="Castelle C.J."/>
            <person name="Probst A.J."/>
            <person name="Thomas B.C."/>
            <person name="Singh A."/>
            <person name="Wilkins M.J."/>
            <person name="Karaoz U."/>
            <person name="Brodie E.L."/>
            <person name="Williams K.H."/>
            <person name="Hubbard S.S."/>
            <person name="Banfield J.F."/>
        </authorList>
    </citation>
    <scope>NUCLEOTIDE SEQUENCE [LARGE SCALE GENOMIC DNA]</scope>
</reference>
<gene>
    <name evidence="2" type="ORF">A3D50_01160</name>
</gene>
<feature type="transmembrane region" description="Helical" evidence="1">
    <location>
        <begin position="23"/>
        <end position="51"/>
    </location>
</feature>
<evidence type="ECO:0000256" key="1">
    <source>
        <dbReference type="SAM" id="Phobius"/>
    </source>
</evidence>
<dbReference type="Proteomes" id="UP000178413">
    <property type="component" value="Unassembled WGS sequence"/>
</dbReference>
<comment type="caution">
    <text evidence="2">The sequence shown here is derived from an EMBL/GenBank/DDBJ whole genome shotgun (WGS) entry which is preliminary data.</text>
</comment>
<dbReference type="STRING" id="1802308.A3D50_01160"/>
<name>A0A1G2MM75_9BACT</name>
<keyword evidence="1" id="KW-0812">Transmembrane</keyword>
<keyword evidence="1" id="KW-0472">Membrane</keyword>
<keyword evidence="1" id="KW-1133">Transmembrane helix</keyword>
<sequence>MLLHNHNHLPRISNRFNNHSGGFTALIAVILVSAGTMAFSLSTLSAAVLYADSVFRKEMRIQVELNTHSCLDTATVSLAKDFFMNGTTTIRSLGCEVSVINPNPDLSSYDVEISVTAALSGIRKFGKRSVRISDNSILVISQDVW</sequence>
<dbReference type="AlphaFoldDB" id="A0A1G2MM75"/>
<evidence type="ECO:0000313" key="3">
    <source>
        <dbReference type="Proteomes" id="UP000178413"/>
    </source>
</evidence>